<dbReference type="InterPro" id="IPR006553">
    <property type="entry name" value="Leu-rich_rpt_Cys-con_subtyp"/>
</dbReference>
<accession>A0A642V5R7</accession>
<dbReference type="PANTHER" id="PTHR13318">
    <property type="entry name" value="PARTNER OF PAIRED, ISOFORM B-RELATED"/>
    <property type="match status" value="1"/>
</dbReference>
<feature type="domain" description="DNA repair protein rhp7 treble clef" evidence="2">
    <location>
        <begin position="114"/>
        <end position="147"/>
    </location>
</feature>
<dbReference type="Gene3D" id="3.80.10.10">
    <property type="entry name" value="Ribonuclease Inhibitor"/>
    <property type="match status" value="2"/>
</dbReference>
<organism evidence="4 5">
    <name type="scientific">Trichomonascus ciferrii</name>
    <dbReference type="NCBI Taxonomy" id="44093"/>
    <lineage>
        <taxon>Eukaryota</taxon>
        <taxon>Fungi</taxon>
        <taxon>Dikarya</taxon>
        <taxon>Ascomycota</taxon>
        <taxon>Saccharomycotina</taxon>
        <taxon>Dipodascomycetes</taxon>
        <taxon>Dipodascales</taxon>
        <taxon>Trichomonascaceae</taxon>
        <taxon>Trichomonascus</taxon>
        <taxon>Trichomonascus ciferrii complex</taxon>
    </lineage>
</organism>
<dbReference type="Proteomes" id="UP000761534">
    <property type="component" value="Unassembled WGS sequence"/>
</dbReference>
<dbReference type="AlphaFoldDB" id="A0A642V5R7"/>
<keyword evidence="5" id="KW-1185">Reference proteome</keyword>
<evidence type="ECO:0008006" key="6">
    <source>
        <dbReference type="Google" id="ProtNLM"/>
    </source>
</evidence>
<dbReference type="GO" id="GO:0031146">
    <property type="term" value="P:SCF-dependent proteasomal ubiquitin-dependent protein catabolic process"/>
    <property type="evidence" value="ECO:0007669"/>
    <property type="project" value="TreeGrafter"/>
</dbReference>
<dbReference type="PANTHER" id="PTHR13318:SF190">
    <property type="entry name" value="PARTNER OF PAIRED, ISOFORM B"/>
    <property type="match status" value="1"/>
</dbReference>
<sequence length="562" mass="62905">MARARRNNGNQRGASEVQGPNSALTSFLREQGITTEALARRNREAEENAQQARVATRRQRQDDDEPIAVLSDDSEVEQAELVRTQREKRRRAGFSDDEDEEEFDDDMGSSRFTGKRDTCNKCGTGFIISVYTIQDDMGGNLCKGCSDSVLDERRRKQKKMEATAKRQRKKLAQALLDNKVLGVPSLQEITMNVISRYIEDVEAFGEIGYANLTKLSRILSRRRKLNNQTMKLFLSPGARELEYWDCSNITADAYNMIPAVCPTIERLVLGMCGQLTGENLVYFAEKLPNLTSIYLDGPFLISKDVWTIFFETVGSKLKELTIKNTHRVDEETIAFILENCPNLTHLGLSRLNALTDASPIYLLAELKHLESLELSDNGDEKHSDDVVTDDAMASILQSVGHRLISLNLDGCTSLTDNTLAEIRRTCPKLENLSLRSVEDITNQGVYDLFHNWTANSGLLSLSLQRCINVEDTALNAVINHSKHSLVELDLNSVGLLTKSSLRKLIDIHNLTTLNVGFVRKVDDTLLNQLCHNCKHLSLIQSWGNPNITLTFVNGVKIVGASL</sequence>
<proteinExistence type="predicted"/>
<dbReference type="Pfam" id="PF23550">
    <property type="entry name" value="zf_Tbcl_Rhp7"/>
    <property type="match status" value="1"/>
</dbReference>
<dbReference type="InterPro" id="IPR057207">
    <property type="entry name" value="FBXL15_LRR"/>
</dbReference>
<feature type="compositionally biased region" description="Acidic residues" evidence="1">
    <location>
        <begin position="62"/>
        <end position="78"/>
    </location>
</feature>
<reference evidence="4" key="1">
    <citation type="journal article" date="2019" name="G3 (Bethesda)">
        <title>Genome Assemblies of Two Rare Opportunistic Yeast Pathogens: Diutina rugosa (syn. Candida rugosa) and Trichomonascus ciferrii (syn. Candida ciferrii).</title>
        <authorList>
            <person name="Mixao V."/>
            <person name="Saus E."/>
            <person name="Hansen A.P."/>
            <person name="Lass-Florl C."/>
            <person name="Gabaldon T."/>
        </authorList>
    </citation>
    <scope>NUCLEOTIDE SEQUENCE</scope>
    <source>
        <strain evidence="4">CBS 4856</strain>
    </source>
</reference>
<protein>
    <recommendedName>
        <fullName evidence="6">DNA repair protein RAD7</fullName>
    </recommendedName>
</protein>
<feature type="compositionally biased region" description="Acidic residues" evidence="1">
    <location>
        <begin position="95"/>
        <end position="107"/>
    </location>
</feature>
<gene>
    <name evidence="4" type="ORF">TRICI_002793</name>
</gene>
<dbReference type="Pfam" id="PF25372">
    <property type="entry name" value="DUF7885"/>
    <property type="match status" value="1"/>
</dbReference>
<evidence type="ECO:0000313" key="5">
    <source>
        <dbReference type="Proteomes" id="UP000761534"/>
    </source>
</evidence>
<evidence type="ECO:0000259" key="2">
    <source>
        <dbReference type="Pfam" id="PF23550"/>
    </source>
</evidence>
<evidence type="ECO:0000259" key="3">
    <source>
        <dbReference type="Pfam" id="PF25372"/>
    </source>
</evidence>
<dbReference type="SUPFAM" id="SSF52047">
    <property type="entry name" value="RNI-like"/>
    <property type="match status" value="1"/>
</dbReference>
<dbReference type="InterPro" id="IPR056451">
    <property type="entry name" value="Znf_Tbcl_Rhp7"/>
</dbReference>
<dbReference type="InterPro" id="IPR032675">
    <property type="entry name" value="LRR_dom_sf"/>
</dbReference>
<dbReference type="EMBL" id="SWFS01000189">
    <property type="protein sequence ID" value="KAA8914957.1"/>
    <property type="molecule type" value="Genomic_DNA"/>
</dbReference>
<dbReference type="SMART" id="SM00367">
    <property type="entry name" value="LRR_CC"/>
    <property type="match status" value="8"/>
</dbReference>
<feature type="region of interest" description="Disordered" evidence="1">
    <location>
        <begin position="1"/>
        <end position="114"/>
    </location>
</feature>
<dbReference type="OrthoDB" id="1924287at2759"/>
<comment type="caution">
    <text evidence="4">The sequence shown here is derived from an EMBL/GenBank/DDBJ whole genome shotgun (WGS) entry which is preliminary data.</text>
</comment>
<dbReference type="GO" id="GO:0019005">
    <property type="term" value="C:SCF ubiquitin ligase complex"/>
    <property type="evidence" value="ECO:0007669"/>
    <property type="project" value="TreeGrafter"/>
</dbReference>
<evidence type="ECO:0000313" key="4">
    <source>
        <dbReference type="EMBL" id="KAA8914957.1"/>
    </source>
</evidence>
<name>A0A642V5R7_9ASCO</name>
<feature type="domain" description="F-box/LRR-repeat protein 15-like leucin rich repeat" evidence="3">
    <location>
        <begin position="282"/>
        <end position="508"/>
    </location>
</feature>
<dbReference type="VEuPathDB" id="FungiDB:TRICI_002793"/>
<evidence type="ECO:0000256" key="1">
    <source>
        <dbReference type="SAM" id="MobiDB-lite"/>
    </source>
</evidence>